<evidence type="ECO:0000256" key="6">
    <source>
        <dbReference type="PIRSR" id="PIRSR002419-1"/>
    </source>
</evidence>
<evidence type="ECO:0000313" key="9">
    <source>
        <dbReference type="RefSeq" id="XP_025833682.1"/>
    </source>
</evidence>
<dbReference type="PANTHER" id="PTHR19282:SF252">
    <property type="entry name" value="TETRASPANIN"/>
    <property type="match status" value="1"/>
</dbReference>
<feature type="transmembrane region" description="Helical" evidence="7">
    <location>
        <begin position="211"/>
        <end position="234"/>
    </location>
</feature>
<keyword evidence="4 7" id="KW-1133">Transmembrane helix</keyword>
<dbReference type="PANTHER" id="PTHR19282">
    <property type="entry name" value="TETRASPANIN"/>
    <property type="match status" value="1"/>
</dbReference>
<evidence type="ECO:0000256" key="2">
    <source>
        <dbReference type="ARBA" id="ARBA00006840"/>
    </source>
</evidence>
<dbReference type="Pfam" id="PF00335">
    <property type="entry name" value="Tetraspanin"/>
    <property type="match status" value="1"/>
</dbReference>
<dbReference type="OrthoDB" id="9972904at2759"/>
<dbReference type="CDD" id="cd03127">
    <property type="entry name" value="tetraspanin_LEL"/>
    <property type="match status" value="1"/>
</dbReference>
<dbReference type="InterPro" id="IPR018499">
    <property type="entry name" value="Tetraspanin/Peripherin"/>
</dbReference>
<feature type="transmembrane region" description="Helical" evidence="7">
    <location>
        <begin position="93"/>
        <end position="119"/>
    </location>
</feature>
<dbReference type="Gene3D" id="1.10.1450.10">
    <property type="entry name" value="Tetraspanin"/>
    <property type="match status" value="1"/>
</dbReference>
<dbReference type="InParanoid" id="A0A7F5RCI5"/>
<name>A0A7F5RCI5_AGRPL</name>
<evidence type="ECO:0000256" key="7">
    <source>
        <dbReference type="RuleBase" id="RU361218"/>
    </source>
</evidence>
<evidence type="ECO:0000313" key="8">
    <source>
        <dbReference type="Proteomes" id="UP000192223"/>
    </source>
</evidence>
<feature type="transmembrane region" description="Helical" evidence="7">
    <location>
        <begin position="26"/>
        <end position="46"/>
    </location>
</feature>
<keyword evidence="3 7" id="KW-0812">Transmembrane</keyword>
<feature type="transmembrane region" description="Helical" evidence="7">
    <location>
        <begin position="66"/>
        <end position="86"/>
    </location>
</feature>
<dbReference type="AlphaFoldDB" id="A0A7F5RCI5"/>
<dbReference type="KEGG" id="apln:108743510"/>
<dbReference type="RefSeq" id="XP_025833682.1">
    <property type="nucleotide sequence ID" value="XM_025977897.1"/>
</dbReference>
<evidence type="ECO:0000256" key="1">
    <source>
        <dbReference type="ARBA" id="ARBA00004141"/>
    </source>
</evidence>
<evidence type="ECO:0000256" key="3">
    <source>
        <dbReference type="ARBA" id="ARBA00022692"/>
    </source>
</evidence>
<protein>
    <recommendedName>
        <fullName evidence="7">Tetraspanin</fullName>
    </recommendedName>
</protein>
<keyword evidence="8" id="KW-1185">Reference proteome</keyword>
<organism evidence="8 9">
    <name type="scientific">Agrilus planipennis</name>
    <name type="common">Emerald ash borer</name>
    <name type="synonym">Agrilus marcopoli</name>
    <dbReference type="NCBI Taxonomy" id="224129"/>
    <lineage>
        <taxon>Eukaryota</taxon>
        <taxon>Metazoa</taxon>
        <taxon>Ecdysozoa</taxon>
        <taxon>Arthropoda</taxon>
        <taxon>Hexapoda</taxon>
        <taxon>Insecta</taxon>
        <taxon>Pterygota</taxon>
        <taxon>Neoptera</taxon>
        <taxon>Endopterygota</taxon>
        <taxon>Coleoptera</taxon>
        <taxon>Polyphaga</taxon>
        <taxon>Elateriformia</taxon>
        <taxon>Buprestoidea</taxon>
        <taxon>Buprestidae</taxon>
        <taxon>Agrilinae</taxon>
        <taxon>Agrilus</taxon>
    </lineage>
</organism>
<keyword evidence="6" id="KW-1015">Disulfide bond</keyword>
<dbReference type="Proteomes" id="UP000192223">
    <property type="component" value="Unplaced"/>
</dbReference>
<feature type="disulfide bond" evidence="6">
    <location>
        <begin position="158"/>
        <end position="197"/>
    </location>
</feature>
<reference evidence="9" key="1">
    <citation type="submission" date="2025-08" db="UniProtKB">
        <authorList>
            <consortium name="RefSeq"/>
        </authorList>
    </citation>
    <scope>IDENTIFICATION</scope>
    <source>
        <tissue evidence="9">Entire body</tissue>
    </source>
</reference>
<dbReference type="GeneID" id="108743510"/>
<comment type="similarity">
    <text evidence="2 7">Belongs to the tetraspanin (TM4SF) family.</text>
</comment>
<accession>A0A7F5RCI5</accession>
<feature type="disulfide bond" evidence="6">
    <location>
        <begin position="159"/>
        <end position="179"/>
    </location>
</feature>
<sequence length="246" mass="27732">MNKKGIMKTRNNIADVAIDRYEKSKMFLLVLFFMSGLAMIFAGFWAELKLNRFLQFTTKHSYAPSYVLIGTGIIVIFAGFFACCWSSDKGNPVIMYACSVSLFLVVVIEVSAAVAMLVFRKSWIENFDAGMKDAITKYKKFTPYFDTEVDSFQIALKCCGDHTYNDWLNLNPPVPQSCCIKTSCDTNDVSKIYQEGCYEKVVAFFKNNVKYLAVGIAILAVFPLLGIIIFWGLARGGKKSNYQQVK</sequence>
<gene>
    <name evidence="9" type="primary">LOC108743510</name>
</gene>
<dbReference type="PIRSF" id="PIRSF002419">
    <property type="entry name" value="Tetraspanin"/>
    <property type="match status" value="1"/>
</dbReference>
<evidence type="ECO:0000256" key="5">
    <source>
        <dbReference type="ARBA" id="ARBA00023136"/>
    </source>
</evidence>
<dbReference type="InterPro" id="IPR008952">
    <property type="entry name" value="Tetraspanin_EC2_sf"/>
</dbReference>
<dbReference type="PRINTS" id="PR00259">
    <property type="entry name" value="TMFOUR"/>
</dbReference>
<dbReference type="GO" id="GO:0005886">
    <property type="term" value="C:plasma membrane"/>
    <property type="evidence" value="ECO:0007669"/>
    <property type="project" value="TreeGrafter"/>
</dbReference>
<evidence type="ECO:0000256" key="4">
    <source>
        <dbReference type="ARBA" id="ARBA00022989"/>
    </source>
</evidence>
<comment type="subcellular location">
    <subcellularLocation>
        <location evidence="1 7">Membrane</location>
        <topology evidence="1 7">Multi-pass membrane protein</topology>
    </subcellularLocation>
</comment>
<dbReference type="SUPFAM" id="SSF48652">
    <property type="entry name" value="Tetraspanin"/>
    <property type="match status" value="1"/>
</dbReference>
<dbReference type="InterPro" id="IPR000301">
    <property type="entry name" value="Tetraspanin_animals"/>
</dbReference>
<keyword evidence="5 7" id="KW-0472">Membrane</keyword>
<proteinExistence type="inferred from homology"/>